<organism evidence="1 2">
    <name type="scientific">Corynebacterium occultum</name>
    <dbReference type="NCBI Taxonomy" id="2675219"/>
    <lineage>
        <taxon>Bacteria</taxon>
        <taxon>Bacillati</taxon>
        <taxon>Actinomycetota</taxon>
        <taxon>Actinomycetes</taxon>
        <taxon>Mycobacteriales</taxon>
        <taxon>Corynebacteriaceae</taxon>
        <taxon>Corynebacterium</taxon>
    </lineage>
</organism>
<evidence type="ECO:0000313" key="2">
    <source>
        <dbReference type="Proteomes" id="UP000424462"/>
    </source>
</evidence>
<dbReference type="EMBL" id="CP046455">
    <property type="protein sequence ID" value="QGU08386.1"/>
    <property type="molecule type" value="Genomic_DNA"/>
</dbReference>
<protein>
    <submittedName>
        <fullName evidence="1">Uncharacterized protein</fullName>
    </submittedName>
</protein>
<dbReference type="AlphaFoldDB" id="A0A6B8WC00"/>
<name>A0A6B8WC00_9CORY</name>
<dbReference type="SUPFAM" id="SSF111331">
    <property type="entry name" value="NAD kinase/diacylglycerol kinase-like"/>
    <property type="match status" value="1"/>
</dbReference>
<sequence>MALMVLHCGQDKAGRNDTGTTITEDSVTEILHRRNIREKRVSHHYLDAVPSRRELRFLDEMAAEILPEDPTPSLDEISAQPDVEHLGTPKHAPQQPAERLRVIVIGSDASLGAVLTRMMRADYLWAEVGYVPGEESSAAAVNWAIPTDPEAALEIAVAASVHPAPLIRTDTGLAVAGSATISNWDNHEFTGEIIVDDTILVRHEGADQVRFHGVFGTRLVPMTDAPGIAAVRATSPVAALADTTPGGLGGWLATRLDPARLQKLSESGLLANSLRQAPPRTGLVAPESLRSGRAVQAGGPALAVTVDGVRARRAVERSTFYRHLRDLQIVRL</sequence>
<gene>
    <name evidence="1" type="ORF">COCCU_12430</name>
</gene>
<accession>A0A6B8WC00</accession>
<dbReference type="InterPro" id="IPR016064">
    <property type="entry name" value="NAD/diacylglycerol_kinase_sf"/>
</dbReference>
<keyword evidence="2" id="KW-1185">Reference proteome</keyword>
<evidence type="ECO:0000313" key="1">
    <source>
        <dbReference type="EMBL" id="QGU08386.1"/>
    </source>
</evidence>
<dbReference type="Proteomes" id="UP000424462">
    <property type="component" value="Chromosome"/>
</dbReference>
<dbReference type="RefSeq" id="WP_231598770.1">
    <property type="nucleotide sequence ID" value="NZ_CP046455.1"/>
</dbReference>
<reference evidence="1 2" key="1">
    <citation type="submission" date="2019-11" db="EMBL/GenBank/DDBJ databases">
        <title>Complete genome sequence of Corynebacterium kalinowskii 1959, a novel Corynebacterium species isolated from soil of a small paddock in Vilsendorf, Germany.</title>
        <authorList>
            <person name="Schaffert L."/>
            <person name="Ruwe M."/>
            <person name="Milse J."/>
            <person name="Hanuschka K."/>
            <person name="Ortseifen V."/>
            <person name="Droste J."/>
            <person name="Brandt D."/>
            <person name="Schlueter L."/>
            <person name="Kutter Y."/>
            <person name="Vinke S."/>
            <person name="Viehoefer P."/>
            <person name="Jacob L."/>
            <person name="Luebke N.-C."/>
            <person name="Schulte-Berndt E."/>
            <person name="Hain C."/>
            <person name="Linder M."/>
            <person name="Schmidt P."/>
            <person name="Wollenschlaeger L."/>
            <person name="Luttermann T."/>
            <person name="Thieme E."/>
            <person name="Hassa J."/>
            <person name="Haak M."/>
            <person name="Wittchen M."/>
            <person name="Mentz A."/>
            <person name="Persicke M."/>
            <person name="Busche T."/>
            <person name="Ruckert C."/>
        </authorList>
    </citation>
    <scope>NUCLEOTIDE SEQUENCE [LARGE SCALE GENOMIC DNA]</scope>
    <source>
        <strain evidence="1 2">2039</strain>
    </source>
</reference>
<proteinExistence type="predicted"/>
<dbReference type="KEGG" id="cok:COCCU_12430"/>